<feature type="domain" description="Yeast cell wall synthesis Kre9/Knh1 C-terminal" evidence="5">
    <location>
        <begin position="168"/>
        <end position="264"/>
    </location>
</feature>
<evidence type="ECO:0000256" key="1">
    <source>
        <dbReference type="ARBA" id="ARBA00004010"/>
    </source>
</evidence>
<dbReference type="VEuPathDB" id="FungiDB:B9J08_000049"/>
<organism evidence="7 8">
    <name type="scientific">Candidozyma auris</name>
    <name type="common">Yeast</name>
    <name type="synonym">Candida auris</name>
    <dbReference type="NCBI Taxonomy" id="498019"/>
    <lineage>
        <taxon>Eukaryota</taxon>
        <taxon>Fungi</taxon>
        <taxon>Dikarya</taxon>
        <taxon>Ascomycota</taxon>
        <taxon>Saccharomycotina</taxon>
        <taxon>Pichiomycetes</taxon>
        <taxon>Metschnikowiaceae</taxon>
        <taxon>Candidozyma</taxon>
    </lineage>
</organism>
<reference evidence="8" key="1">
    <citation type="journal article" date="2015" name="BMC Genomics">
        <title>Draft genome of a commonly misdiagnosed multidrug resistant pathogen Candida auris.</title>
        <authorList>
            <person name="Chatterjee S."/>
            <person name="Alampalli S.V."/>
            <person name="Nageshan R.K."/>
            <person name="Chettiar S.T."/>
            <person name="Joshi S."/>
            <person name="Tatu U.S."/>
        </authorList>
    </citation>
    <scope>NUCLEOTIDE SEQUENCE [LARGE SCALE GENOMIC DNA]</scope>
    <source>
        <strain evidence="8">6684</strain>
    </source>
</reference>
<dbReference type="GO" id="GO:0031505">
    <property type="term" value="P:fungal-type cell wall organization"/>
    <property type="evidence" value="ECO:0007669"/>
    <property type="project" value="TreeGrafter"/>
</dbReference>
<sequence length="272" mass="29590">MYLFTLLATFFALLGLTVADVEITKPATGESFSASGGSAKVSIQWKDTSDSKDDADSLSKVQSYAIVLCTGPNSDISAVKALEKKLKAGSTSYEATIDANIGPNGQYFIQVYAVYPDNGHSIYYTNRFKLTDMKGEADTYTFPASYFSISGDQPLPQPYAAAQPTNINSKSFSVTYTLQTGKTKFAPMQTQPGSTVTATTYSRRHPTSAYTPYKSYSPSPNALSTITPGWDYTVVSKVNSASVAGYPTEFYPASSRVRQATLSAQKRRRWLE</sequence>
<dbReference type="Pfam" id="PF05390">
    <property type="entry name" value="Kre9_KNH1_C"/>
    <property type="match status" value="1"/>
</dbReference>
<dbReference type="InterPro" id="IPR008659">
    <property type="entry name" value="Kre9/Knh1_C"/>
</dbReference>
<dbReference type="GO" id="GO:0005576">
    <property type="term" value="C:extracellular region"/>
    <property type="evidence" value="ECO:0007669"/>
    <property type="project" value="TreeGrafter"/>
</dbReference>
<dbReference type="VEuPathDB" id="FungiDB:CJJ09_002016"/>
<evidence type="ECO:0000259" key="6">
    <source>
        <dbReference type="Pfam" id="PF10342"/>
    </source>
</evidence>
<dbReference type="GO" id="GO:0006078">
    <property type="term" value="P:(1-&gt;6)-beta-D-glucan biosynthetic process"/>
    <property type="evidence" value="ECO:0007669"/>
    <property type="project" value="InterPro"/>
</dbReference>
<evidence type="ECO:0000256" key="4">
    <source>
        <dbReference type="SAM" id="SignalP"/>
    </source>
</evidence>
<dbReference type="InterPro" id="IPR018466">
    <property type="entry name" value="Kre9/Knh1-like_N"/>
</dbReference>
<feature type="signal peptide" evidence="4">
    <location>
        <begin position="1"/>
        <end position="19"/>
    </location>
</feature>
<evidence type="ECO:0000313" key="8">
    <source>
        <dbReference type="Proteomes" id="UP000037122"/>
    </source>
</evidence>
<dbReference type="InterPro" id="IPR045328">
    <property type="entry name" value="Kre9/Knh1"/>
</dbReference>
<dbReference type="Pfam" id="PF10342">
    <property type="entry name" value="Kre9_KNH"/>
    <property type="match status" value="1"/>
</dbReference>
<dbReference type="EMBL" id="LGST01000041">
    <property type="protein sequence ID" value="KND97379.1"/>
    <property type="molecule type" value="Genomic_DNA"/>
</dbReference>
<feature type="domain" description="Yeast cell wall synthesis Kre9/Knh1-like N-terminal" evidence="6">
    <location>
        <begin position="25"/>
        <end position="130"/>
    </location>
</feature>
<comment type="caution">
    <text evidence="7">The sequence shown here is derived from an EMBL/GenBank/DDBJ whole genome shotgun (WGS) entry which is preliminary data.</text>
</comment>
<comment type="similarity">
    <text evidence="2">Belongs to the KRE9/KNH1 family.</text>
</comment>
<keyword evidence="3 4" id="KW-0732">Signal</keyword>
<comment type="function">
    <text evidence="1">Involved in cell wall beta(1-&gt;6) glucan synthesis.</text>
</comment>
<evidence type="ECO:0000256" key="2">
    <source>
        <dbReference type="ARBA" id="ARBA00006816"/>
    </source>
</evidence>
<proteinExistence type="inferred from homology"/>
<accession>A0A0L0NTM8</accession>
<name>A0A0L0NTM8_CANAR</name>
<dbReference type="Proteomes" id="UP000037122">
    <property type="component" value="Unassembled WGS sequence"/>
</dbReference>
<dbReference type="AlphaFoldDB" id="A0A0L0NTM8"/>
<dbReference type="VEuPathDB" id="FungiDB:QG37_05757"/>
<evidence type="ECO:0000259" key="5">
    <source>
        <dbReference type="Pfam" id="PF05390"/>
    </source>
</evidence>
<dbReference type="VEuPathDB" id="FungiDB:CJI97_000055"/>
<dbReference type="PANTHER" id="PTHR28154:SF1">
    <property type="entry name" value="CELL WALL SYNTHESIS PROTEIN KNH1-RELATED"/>
    <property type="match status" value="1"/>
</dbReference>
<dbReference type="VEuPathDB" id="FungiDB:CJI96_0001486"/>
<protein>
    <submittedName>
        <fullName evidence="7">Uncharacterized protein</fullName>
    </submittedName>
</protein>
<dbReference type="PANTHER" id="PTHR28154">
    <property type="entry name" value="CELL WALL SYNTHESIS PROTEIN KNH1-RELATED"/>
    <property type="match status" value="1"/>
</dbReference>
<evidence type="ECO:0000313" key="7">
    <source>
        <dbReference type="EMBL" id="KND97379.1"/>
    </source>
</evidence>
<evidence type="ECO:0000256" key="3">
    <source>
        <dbReference type="ARBA" id="ARBA00022729"/>
    </source>
</evidence>
<dbReference type="VEuPathDB" id="FungiDB:CJJ07_002909"/>
<dbReference type="GO" id="GO:0042546">
    <property type="term" value="P:cell wall biogenesis"/>
    <property type="evidence" value="ECO:0007669"/>
    <property type="project" value="InterPro"/>
</dbReference>
<feature type="chain" id="PRO_5005545363" evidence="4">
    <location>
        <begin position="20"/>
        <end position="272"/>
    </location>
</feature>
<gene>
    <name evidence="7" type="ORF">QG37_05757</name>
</gene>